<sequence>MNSDLVFPSIRARNLKGLDVELPSAFAGDRNIVAIAFQRNHQDLVDSWLPWFEQAALTDAGLRFYEVPTIGRIWAPVRKFIDGGMAAAIKEPVILQRTFTVYGDVNLLTQPLKIKDRSTISVFCVDRSGAVLWRGDGGYSDSLASELEEVLAASR</sequence>
<protein>
    <submittedName>
        <fullName evidence="2">Unannotated protein</fullName>
    </submittedName>
</protein>
<accession>A0A6J6E146</accession>
<reference evidence="2" key="1">
    <citation type="submission" date="2020-05" db="EMBL/GenBank/DDBJ databases">
        <authorList>
            <person name="Chiriac C."/>
            <person name="Salcher M."/>
            <person name="Ghai R."/>
            <person name="Kavagutti S V."/>
        </authorList>
    </citation>
    <scope>NUCLEOTIDE SEQUENCE</scope>
</reference>
<dbReference type="EMBL" id="CAEZSU010000078">
    <property type="protein sequence ID" value="CAB4550795.1"/>
    <property type="molecule type" value="Genomic_DNA"/>
</dbReference>
<dbReference type="AlphaFoldDB" id="A0A6J6E146"/>
<dbReference type="EMBL" id="CAEZTG010000092">
    <property type="protein sequence ID" value="CAB4569094.1"/>
    <property type="molecule type" value="Genomic_DNA"/>
</dbReference>
<organism evidence="2">
    <name type="scientific">freshwater metagenome</name>
    <dbReference type="NCBI Taxonomy" id="449393"/>
    <lineage>
        <taxon>unclassified sequences</taxon>
        <taxon>metagenomes</taxon>
        <taxon>ecological metagenomes</taxon>
    </lineage>
</organism>
<proteinExistence type="predicted"/>
<evidence type="ECO:0000313" key="1">
    <source>
        <dbReference type="EMBL" id="CAB4550795.1"/>
    </source>
</evidence>
<evidence type="ECO:0000313" key="4">
    <source>
        <dbReference type="EMBL" id="CAB4642131.1"/>
    </source>
</evidence>
<gene>
    <name evidence="1" type="ORF">UFOPK1495_00852</name>
    <name evidence="2" type="ORF">UFOPK1603_01049</name>
    <name evidence="3" type="ORF">UFOPK1711_00953</name>
    <name evidence="4" type="ORF">UFOPK2143_00753</name>
</gene>
<dbReference type="EMBL" id="CAEZTR010000048">
    <property type="protein sequence ID" value="CAB4577996.1"/>
    <property type="molecule type" value="Genomic_DNA"/>
</dbReference>
<evidence type="ECO:0000313" key="3">
    <source>
        <dbReference type="EMBL" id="CAB4577996.1"/>
    </source>
</evidence>
<evidence type="ECO:0000313" key="2">
    <source>
        <dbReference type="EMBL" id="CAB4569094.1"/>
    </source>
</evidence>
<name>A0A6J6E146_9ZZZZ</name>
<dbReference type="EMBL" id="CAEZVV010000034">
    <property type="protein sequence ID" value="CAB4642131.1"/>
    <property type="molecule type" value="Genomic_DNA"/>
</dbReference>